<dbReference type="GO" id="GO:0007165">
    <property type="term" value="P:signal transduction"/>
    <property type="evidence" value="ECO:0007669"/>
    <property type="project" value="UniProtKB-KW"/>
</dbReference>
<dbReference type="Pfam" id="PF00672">
    <property type="entry name" value="HAMP"/>
    <property type="match status" value="1"/>
</dbReference>
<dbReference type="Pfam" id="PF00015">
    <property type="entry name" value="MCPsignal"/>
    <property type="match status" value="1"/>
</dbReference>
<dbReference type="Pfam" id="PF16591">
    <property type="entry name" value="HBM"/>
    <property type="match status" value="1"/>
</dbReference>
<evidence type="ECO:0000256" key="10">
    <source>
        <dbReference type="SAM" id="Phobius"/>
    </source>
</evidence>
<dbReference type="PROSITE" id="PS51753">
    <property type="entry name" value="HBM"/>
    <property type="match status" value="1"/>
</dbReference>
<dbReference type="CDD" id="cd06225">
    <property type="entry name" value="HAMP"/>
    <property type="match status" value="1"/>
</dbReference>
<proteinExistence type="inferred from homology"/>
<dbReference type="SMART" id="SM00283">
    <property type="entry name" value="MA"/>
    <property type="match status" value="1"/>
</dbReference>
<dbReference type="RefSeq" id="WP_138412533.1">
    <property type="nucleotide sequence ID" value="NZ_QLAG01000029.1"/>
</dbReference>
<dbReference type="CDD" id="cd11386">
    <property type="entry name" value="MCP_signal"/>
    <property type="match status" value="1"/>
</dbReference>
<feature type="domain" description="HBM" evidence="13">
    <location>
        <begin position="44"/>
        <end position="294"/>
    </location>
</feature>
<reference evidence="14 15" key="1">
    <citation type="journal article" date="2017" name="Eur. J. Clin. Microbiol. Infect. Dis.">
        <title>Uncommonly isolated clinical Pseudomonas: identification and phylogenetic assignation.</title>
        <authorList>
            <person name="Mulet M."/>
            <person name="Gomila M."/>
            <person name="Ramirez A."/>
            <person name="Cardew S."/>
            <person name="Moore E.R."/>
            <person name="Lalucat J."/>
            <person name="Garcia-Valdes E."/>
        </authorList>
    </citation>
    <scope>NUCLEOTIDE SEQUENCE [LARGE SCALE GENOMIC DNA]</scope>
    <source>
        <strain evidence="14 15">SD129</strain>
    </source>
</reference>
<comment type="similarity">
    <text evidence="7">Belongs to the methyl-accepting chemotaxis (MCP) protein family.</text>
</comment>
<keyword evidence="9" id="KW-0175">Coiled coil</keyword>
<accession>A0A5R9QA07</accession>
<keyword evidence="15" id="KW-1185">Reference proteome</keyword>
<feature type="domain" description="HAMP" evidence="12">
    <location>
        <begin position="321"/>
        <end position="374"/>
    </location>
</feature>
<evidence type="ECO:0000256" key="9">
    <source>
        <dbReference type="SAM" id="Coils"/>
    </source>
</evidence>
<comment type="subcellular location">
    <subcellularLocation>
        <location evidence="1">Membrane</location>
        <topology evidence="1">Multi-pass membrane protein</topology>
    </subcellularLocation>
</comment>
<dbReference type="PROSITE" id="PS50111">
    <property type="entry name" value="CHEMOTAXIS_TRANSDUC_2"/>
    <property type="match status" value="1"/>
</dbReference>
<evidence type="ECO:0000256" key="1">
    <source>
        <dbReference type="ARBA" id="ARBA00004141"/>
    </source>
</evidence>
<keyword evidence="3 10" id="KW-0812">Transmembrane</keyword>
<feature type="coiled-coil region" evidence="9">
    <location>
        <begin position="422"/>
        <end position="477"/>
    </location>
</feature>
<dbReference type="FunFam" id="1.10.287.950:FF:000001">
    <property type="entry name" value="Methyl-accepting chemotaxis sensory transducer"/>
    <property type="match status" value="1"/>
</dbReference>
<name>A0A5R9QA07_9GAMM</name>
<evidence type="ECO:0000259" key="11">
    <source>
        <dbReference type="PROSITE" id="PS50111"/>
    </source>
</evidence>
<keyword evidence="2" id="KW-0145">Chemotaxis</keyword>
<feature type="coiled-coil region" evidence="9">
    <location>
        <begin position="78"/>
        <end position="105"/>
    </location>
</feature>
<comment type="caution">
    <text evidence="14">The sequence shown here is derived from an EMBL/GenBank/DDBJ whole genome shotgun (WGS) entry which is preliminary data.</text>
</comment>
<dbReference type="Gene3D" id="1.20.1440.210">
    <property type="match status" value="2"/>
</dbReference>
<dbReference type="GO" id="GO:0016020">
    <property type="term" value="C:membrane"/>
    <property type="evidence" value="ECO:0007669"/>
    <property type="project" value="UniProtKB-SubCell"/>
</dbReference>
<dbReference type="SUPFAM" id="SSF58104">
    <property type="entry name" value="Methyl-accepting chemotaxis protein (MCP) signaling domain"/>
    <property type="match status" value="1"/>
</dbReference>
<dbReference type="Proteomes" id="UP000306753">
    <property type="component" value="Unassembled WGS sequence"/>
</dbReference>
<evidence type="ECO:0000259" key="13">
    <source>
        <dbReference type="PROSITE" id="PS51753"/>
    </source>
</evidence>
<evidence type="ECO:0000256" key="6">
    <source>
        <dbReference type="ARBA" id="ARBA00023224"/>
    </source>
</evidence>
<evidence type="ECO:0000256" key="8">
    <source>
        <dbReference type="PROSITE-ProRule" id="PRU00284"/>
    </source>
</evidence>
<dbReference type="PANTHER" id="PTHR32089">
    <property type="entry name" value="METHYL-ACCEPTING CHEMOTAXIS PROTEIN MCPB"/>
    <property type="match status" value="1"/>
</dbReference>
<evidence type="ECO:0000313" key="14">
    <source>
        <dbReference type="EMBL" id="TLX61956.1"/>
    </source>
</evidence>
<dbReference type="InterPro" id="IPR004089">
    <property type="entry name" value="MCPsignal_dom"/>
</dbReference>
<dbReference type="PANTHER" id="PTHR32089:SF120">
    <property type="entry name" value="METHYL-ACCEPTING CHEMOTAXIS PROTEIN TLPQ"/>
    <property type="match status" value="1"/>
</dbReference>
<dbReference type="InterPro" id="IPR003660">
    <property type="entry name" value="HAMP_dom"/>
</dbReference>
<dbReference type="AlphaFoldDB" id="A0A5R9QA07"/>
<feature type="domain" description="Methyl-accepting transducer" evidence="11">
    <location>
        <begin position="379"/>
        <end position="615"/>
    </location>
</feature>
<evidence type="ECO:0000256" key="7">
    <source>
        <dbReference type="ARBA" id="ARBA00029447"/>
    </source>
</evidence>
<evidence type="ECO:0000256" key="3">
    <source>
        <dbReference type="ARBA" id="ARBA00022692"/>
    </source>
</evidence>
<dbReference type="SMART" id="SM01358">
    <property type="entry name" value="HBM"/>
    <property type="match status" value="1"/>
</dbReference>
<keyword evidence="4 10" id="KW-1133">Transmembrane helix</keyword>
<keyword evidence="5 10" id="KW-0472">Membrane</keyword>
<feature type="transmembrane region" description="Helical" evidence="10">
    <location>
        <begin position="298"/>
        <end position="319"/>
    </location>
</feature>
<dbReference type="SMART" id="SM00304">
    <property type="entry name" value="HAMP"/>
    <property type="match status" value="2"/>
</dbReference>
<evidence type="ECO:0000256" key="5">
    <source>
        <dbReference type="ARBA" id="ARBA00023136"/>
    </source>
</evidence>
<evidence type="ECO:0000256" key="4">
    <source>
        <dbReference type="ARBA" id="ARBA00022989"/>
    </source>
</evidence>
<protein>
    <submittedName>
        <fullName evidence="14">Methyl-accepting chemotaxis protein</fullName>
    </submittedName>
</protein>
<dbReference type="Gene3D" id="1.10.287.950">
    <property type="entry name" value="Methyl-accepting chemotaxis protein"/>
    <property type="match status" value="1"/>
</dbReference>
<evidence type="ECO:0000313" key="15">
    <source>
        <dbReference type="Proteomes" id="UP000306753"/>
    </source>
</evidence>
<dbReference type="EMBL" id="QLAG01000029">
    <property type="protein sequence ID" value="TLX61956.1"/>
    <property type="molecule type" value="Genomic_DNA"/>
</dbReference>
<dbReference type="GO" id="GO:0006935">
    <property type="term" value="P:chemotaxis"/>
    <property type="evidence" value="ECO:0007669"/>
    <property type="project" value="UniProtKB-KW"/>
</dbReference>
<gene>
    <name evidence="14" type="ORF">DN820_18435</name>
</gene>
<organism evidence="14 15">
    <name type="scientific">Stutzerimonas nosocomialis</name>
    <dbReference type="NCBI Taxonomy" id="1056496"/>
    <lineage>
        <taxon>Bacteria</taxon>
        <taxon>Pseudomonadati</taxon>
        <taxon>Pseudomonadota</taxon>
        <taxon>Gammaproteobacteria</taxon>
        <taxon>Pseudomonadales</taxon>
        <taxon>Pseudomonadaceae</taxon>
        <taxon>Stutzerimonas</taxon>
    </lineage>
</organism>
<keyword evidence="6 8" id="KW-0807">Transducer</keyword>
<dbReference type="InterPro" id="IPR032255">
    <property type="entry name" value="HBM"/>
</dbReference>
<evidence type="ECO:0000256" key="2">
    <source>
        <dbReference type="ARBA" id="ARBA00022500"/>
    </source>
</evidence>
<dbReference type="PROSITE" id="PS50885">
    <property type="entry name" value="HAMP"/>
    <property type="match status" value="1"/>
</dbReference>
<sequence>MQLVIRAFANMAVGKKMLLGFGLVILLTLAVVATGFFAVDAIRSRGDQMIEVSKVNAAILDIRALERGFALSRDPKAADALRQQLQALKAEIDRLHGAADAGEQAALRQIREAVLAYEKQFERYTLLLGKAGEARVAMGEAALESRDQFDTIEMDMYDEVRVMRLEGDRLKGSDPLTLAETASGLSKRMLDLRGHESQYIIDTSEESVQNWQEIYDDLSTIARNLTVWLNDSQKESIEAALVALDTYRSSFANFRQTRSDLMASEREMANQSQAVMAAADGLLNNATADVQQAQARSYMTLSVIGVLATLIGIFASFVITRLIVSPLRYTVELAQKVAAGDLSQAQVASGRRDELGQLQDAMQSMTGNLRSLVGSIGSGVGQIATAADQLSSITAQTSRGVQNQREETEQTATAMHQMAATVQEVARNAEQASEAARQADREARQGDLVVREAVSEIGNLAHEVEQTAEAIVALNEESGRIGSVLEVIRSVAEQTNLLALNAAIEAARAGEQGRGFAVVADEVRALAMRTHTSTEEIEGLIANLQRVAQKAVEKMDSSRSLTQRTVTLAGEAGSALGRITDAVSTIEQMNQQIAAAAEEQSVVAETINESVTRVRDIGEQSATASHQIAGSSAELARLGGDLQGLVGRFRT</sequence>
<evidence type="ECO:0000259" key="12">
    <source>
        <dbReference type="PROSITE" id="PS50885"/>
    </source>
</evidence>